<evidence type="ECO:0000256" key="5">
    <source>
        <dbReference type="ARBA" id="ARBA00023027"/>
    </source>
</evidence>
<feature type="binding site" evidence="7">
    <location>
        <position position="171"/>
    </location>
    <ligand>
        <name>a divalent metal cation</name>
        <dbReference type="ChEBI" id="CHEBI:60240"/>
        <note>ligand shared between dimeric partners</note>
    </ligand>
</feature>
<keyword evidence="3 7" id="KW-0521">NADP</keyword>
<evidence type="ECO:0000256" key="2">
    <source>
        <dbReference type="ARBA" id="ARBA00022723"/>
    </source>
</evidence>
<comment type="cofactor">
    <cofactor evidence="7">
        <name>a divalent metal cation</name>
        <dbReference type="ChEBI" id="CHEBI:60240"/>
    </cofactor>
    <text evidence="7">Binds 1 divalent metal cation per subunit.</text>
</comment>
<keyword evidence="5 7" id="KW-0520">NAD</keyword>
<dbReference type="NCBIfam" id="TIGR00557">
    <property type="entry name" value="pdxA"/>
    <property type="match status" value="1"/>
</dbReference>
<feature type="binding site" evidence="7">
    <location>
        <position position="297"/>
    </location>
    <ligand>
        <name>substrate</name>
    </ligand>
</feature>
<dbReference type="EMBL" id="FR695877">
    <property type="protein sequence ID" value="CBX30727.1"/>
    <property type="molecule type" value="Genomic_DNA"/>
</dbReference>
<dbReference type="InterPro" id="IPR005255">
    <property type="entry name" value="PdxA_fam"/>
</dbReference>
<gene>
    <name evidence="7" type="primary">pdxA</name>
    <name evidence="8" type="ORF">N47_E42390</name>
</gene>
<accession>E1YKU4</accession>
<feature type="binding site" evidence="7">
    <location>
        <position position="288"/>
    </location>
    <ligand>
        <name>substrate</name>
    </ligand>
</feature>
<dbReference type="EC" id="1.1.1.262" evidence="7"/>
<proteinExistence type="inferred from homology"/>
<feature type="binding site" evidence="7">
    <location>
        <position position="279"/>
    </location>
    <ligand>
        <name>substrate</name>
    </ligand>
</feature>
<evidence type="ECO:0000256" key="3">
    <source>
        <dbReference type="ARBA" id="ARBA00022857"/>
    </source>
</evidence>
<dbReference type="GO" id="GO:0042823">
    <property type="term" value="P:pyridoxal phosphate biosynthetic process"/>
    <property type="evidence" value="ECO:0007669"/>
    <property type="project" value="UniProtKB-UniRule"/>
</dbReference>
<evidence type="ECO:0000313" key="8">
    <source>
        <dbReference type="EMBL" id="CBX30727.1"/>
    </source>
</evidence>
<evidence type="ECO:0000256" key="1">
    <source>
        <dbReference type="ARBA" id="ARBA00022490"/>
    </source>
</evidence>
<evidence type="ECO:0000256" key="4">
    <source>
        <dbReference type="ARBA" id="ARBA00023002"/>
    </source>
</evidence>
<feature type="binding site" evidence="7">
    <location>
        <position position="141"/>
    </location>
    <ligand>
        <name>substrate</name>
    </ligand>
</feature>
<comment type="function">
    <text evidence="7">Catalyzes the NAD(P)-dependent oxidation of 4-(phosphooxy)-L-threonine (HTP) into 2-amino-3-oxo-4-(phosphooxy)butyric acid which spontaneously decarboxylates to form 3-amino-2-oxopropyl phosphate (AHAP).</text>
</comment>
<feature type="binding site" evidence="7">
    <location>
        <position position="142"/>
    </location>
    <ligand>
        <name>substrate</name>
    </ligand>
</feature>
<keyword evidence="1 7" id="KW-0963">Cytoplasm</keyword>
<feature type="binding site" evidence="7">
    <location>
        <position position="271"/>
    </location>
    <ligand>
        <name>a divalent metal cation</name>
        <dbReference type="ChEBI" id="CHEBI:60240"/>
        <note>ligand shared between dimeric partners</note>
    </ligand>
</feature>
<reference evidence="8" key="1">
    <citation type="journal article" date="2011" name="Environ. Microbiol.">
        <title>Genomic insights into the metabolic potential of the polycyclic aromatic hydrocarbon degrading sulfate-reducing Deltaproteobacterium N47.</title>
        <authorList>
            <person name="Bergmann F."/>
            <person name="Selesi D."/>
            <person name="Weinmaier T."/>
            <person name="Tischler P."/>
            <person name="Rattei T."/>
            <person name="Meckenstock R.U."/>
        </authorList>
    </citation>
    <scope>NUCLEOTIDE SEQUENCE</scope>
</reference>
<name>E1YKU4_9BACT</name>
<protein>
    <recommendedName>
        <fullName evidence="7">4-hydroxythreonine-4-phosphate dehydrogenase</fullName>
        <ecNumber evidence="7">1.1.1.262</ecNumber>
    </recommendedName>
    <alternativeName>
        <fullName evidence="7">4-(phosphohydroxy)-L-threonine dehydrogenase</fullName>
    </alternativeName>
</protein>
<keyword evidence="2 7" id="KW-0479">Metal-binding</keyword>
<dbReference type="GO" id="GO:0050570">
    <property type="term" value="F:4-hydroxythreonine-4-phosphate dehydrogenase activity"/>
    <property type="evidence" value="ECO:0007669"/>
    <property type="project" value="UniProtKB-UniRule"/>
</dbReference>
<dbReference type="Gene3D" id="3.40.718.10">
    <property type="entry name" value="Isopropylmalate Dehydrogenase"/>
    <property type="match status" value="1"/>
</dbReference>
<dbReference type="GO" id="GO:0008615">
    <property type="term" value="P:pyridoxine biosynthetic process"/>
    <property type="evidence" value="ECO:0007669"/>
    <property type="project" value="UniProtKB-UniRule"/>
</dbReference>
<feature type="binding site" evidence="7">
    <location>
        <position position="216"/>
    </location>
    <ligand>
        <name>a divalent metal cation</name>
        <dbReference type="ChEBI" id="CHEBI:60240"/>
        <note>ligand shared between dimeric partners</note>
    </ligand>
</feature>
<keyword evidence="6 7" id="KW-0664">Pyridoxine biosynthesis</keyword>
<comment type="subunit">
    <text evidence="7">Homodimer.</text>
</comment>
<dbReference type="InterPro" id="IPR037510">
    <property type="entry name" value="PdxA"/>
</dbReference>
<organism evidence="8">
    <name type="scientific">uncultured Desulfobacterium sp</name>
    <dbReference type="NCBI Taxonomy" id="201089"/>
    <lineage>
        <taxon>Bacteria</taxon>
        <taxon>Pseudomonadati</taxon>
        <taxon>Thermodesulfobacteriota</taxon>
        <taxon>Desulfobacteria</taxon>
        <taxon>Desulfobacterales</taxon>
        <taxon>Desulfobacteriaceae</taxon>
        <taxon>Desulfobacterium</taxon>
        <taxon>environmental samples</taxon>
    </lineage>
</organism>
<dbReference type="PANTHER" id="PTHR30004:SF6">
    <property type="entry name" value="D-THREONATE 4-PHOSPHATE DEHYDROGENASE"/>
    <property type="match status" value="1"/>
</dbReference>
<comment type="similarity">
    <text evidence="7">Belongs to the PdxA family.</text>
</comment>
<dbReference type="GO" id="GO:0005737">
    <property type="term" value="C:cytoplasm"/>
    <property type="evidence" value="ECO:0007669"/>
    <property type="project" value="UniProtKB-SubCell"/>
</dbReference>
<dbReference type="HAMAP" id="MF_00536">
    <property type="entry name" value="PdxA"/>
    <property type="match status" value="1"/>
</dbReference>
<dbReference type="PANTHER" id="PTHR30004">
    <property type="entry name" value="4-HYDROXYTHREONINE-4-PHOSPHATE DEHYDROGENASE"/>
    <property type="match status" value="1"/>
</dbReference>
<sequence>MENYRPVIGITAGDPAGIGPEIILSALSIPALYELCRPLIIGDLGVITTAKKITGSTIELRGISDHCQAEYMPGVIDLLNLSDLDFDETSWANPTIHTGKAMVDYVIKATGMALNCEISAMVTCPINKKIMQMAGFDYNGHTELIAERTGTKDFVMMMAGDRLKISLVTIHMPLRNVSDALSTESIFTTIKITGEALIERFGIKSPKIAVAGLNPHAGESGIFGDEENNIIIPAIKKSAREGFDISGPFPPDTVFYNALNGSYDAVVCMYHDQGLIPFKMVHFTDGVNTTLGIPIIRTSVDHGTAYDIAGKGKADPGSLIAAIKMAAFQANCLKKGIKRDS</sequence>
<comment type="pathway">
    <text evidence="7">Cofactor biosynthesis; pyridoxine 5'-phosphate biosynthesis; pyridoxine 5'-phosphate from D-erythrose 4-phosphate: step 4/5.</text>
</comment>
<keyword evidence="4 7" id="KW-0560">Oxidoreductase</keyword>
<dbReference type="UniPathway" id="UPA00244">
    <property type="reaction ID" value="UER00312"/>
</dbReference>
<dbReference type="GO" id="GO:0051287">
    <property type="term" value="F:NAD binding"/>
    <property type="evidence" value="ECO:0007669"/>
    <property type="project" value="InterPro"/>
</dbReference>
<dbReference type="Pfam" id="PF04166">
    <property type="entry name" value="PdxA"/>
    <property type="match status" value="1"/>
</dbReference>
<dbReference type="SUPFAM" id="SSF53659">
    <property type="entry name" value="Isocitrate/Isopropylmalate dehydrogenase-like"/>
    <property type="match status" value="1"/>
</dbReference>
<evidence type="ECO:0000256" key="6">
    <source>
        <dbReference type="ARBA" id="ARBA00023096"/>
    </source>
</evidence>
<comment type="catalytic activity">
    <reaction evidence="7">
        <text>4-(phosphooxy)-L-threonine + NAD(+) = 3-amino-2-oxopropyl phosphate + CO2 + NADH</text>
        <dbReference type="Rhea" id="RHEA:32275"/>
        <dbReference type="ChEBI" id="CHEBI:16526"/>
        <dbReference type="ChEBI" id="CHEBI:57279"/>
        <dbReference type="ChEBI" id="CHEBI:57540"/>
        <dbReference type="ChEBI" id="CHEBI:57945"/>
        <dbReference type="ChEBI" id="CHEBI:58452"/>
        <dbReference type="EC" id="1.1.1.262"/>
    </reaction>
</comment>
<evidence type="ECO:0000256" key="7">
    <source>
        <dbReference type="HAMAP-Rule" id="MF_00536"/>
    </source>
</evidence>
<comment type="miscellaneous">
    <text evidence="7">The active site is located at the dimer interface.</text>
</comment>
<comment type="subcellular location">
    <subcellularLocation>
        <location evidence="7">Cytoplasm</location>
    </subcellularLocation>
</comment>
<dbReference type="GO" id="GO:0046872">
    <property type="term" value="F:metal ion binding"/>
    <property type="evidence" value="ECO:0007669"/>
    <property type="project" value="UniProtKB-UniRule"/>
</dbReference>
<dbReference type="AlphaFoldDB" id="E1YKU4"/>